<dbReference type="Gene3D" id="1.10.10.10">
    <property type="entry name" value="Winged helix-like DNA-binding domain superfamily/Winged helix DNA-binding domain"/>
    <property type="match status" value="1"/>
</dbReference>
<reference evidence="2 3" key="2">
    <citation type="submission" date="2018-06" db="EMBL/GenBank/DDBJ databases">
        <authorList>
            <person name="Zhirakovskaya E."/>
        </authorList>
    </citation>
    <scope>NUCLEOTIDE SEQUENCE [LARGE SCALE GENOMIC DNA]</scope>
    <source>
        <strain evidence="2 3">FBKL4.011</strain>
    </source>
</reference>
<gene>
    <name evidence="2" type="ORF">DL897_05945</name>
</gene>
<proteinExistence type="predicted"/>
<dbReference type="SUPFAM" id="SSF46785">
    <property type="entry name" value="Winged helix' DNA-binding domain"/>
    <property type="match status" value="1"/>
</dbReference>
<dbReference type="RefSeq" id="WP_113658232.1">
    <property type="nucleotide sequence ID" value="NZ_KZ845665.1"/>
</dbReference>
<keyword evidence="3" id="KW-1185">Reference proteome</keyword>
<sequence length="114" mass="13537">MNISEWITQVRRGILEYCILLLVSDNPRYGYEIAAILQQWEPLAVTEGTLYPLLRRLLKEKYITSTWQESSSGPPRKYYYLTEDGKNLLKQMDHEWNHLIQGVMEIRQFKGEKT</sequence>
<organism evidence="2 3">
    <name type="scientific">Thermoflavimicrobium daqui</name>
    <dbReference type="NCBI Taxonomy" id="2137476"/>
    <lineage>
        <taxon>Bacteria</taxon>
        <taxon>Bacillati</taxon>
        <taxon>Bacillota</taxon>
        <taxon>Bacilli</taxon>
        <taxon>Bacillales</taxon>
        <taxon>Thermoactinomycetaceae</taxon>
        <taxon>Thermoflavimicrobium</taxon>
    </lineage>
</organism>
<comment type="caution">
    <text evidence="2">The sequence shown here is derived from an EMBL/GenBank/DDBJ whole genome shotgun (WGS) entry which is preliminary data.</text>
</comment>
<dbReference type="InterPro" id="IPR036390">
    <property type="entry name" value="WH_DNA-bd_sf"/>
</dbReference>
<dbReference type="EMBL" id="QJKK01000003">
    <property type="protein sequence ID" value="RAL25618.1"/>
    <property type="molecule type" value="Genomic_DNA"/>
</dbReference>
<dbReference type="InterPro" id="IPR036388">
    <property type="entry name" value="WH-like_DNA-bd_sf"/>
</dbReference>
<feature type="domain" description="Transcription regulator PadR N-terminal" evidence="1">
    <location>
        <begin position="19"/>
        <end position="90"/>
    </location>
</feature>
<dbReference type="InterPro" id="IPR005149">
    <property type="entry name" value="Tscrpt_reg_PadR_N"/>
</dbReference>
<dbReference type="Proteomes" id="UP000251213">
    <property type="component" value="Unassembled WGS sequence"/>
</dbReference>
<dbReference type="OrthoDB" id="9808017at2"/>
<name>A0A364K5S2_9BACL</name>
<dbReference type="PANTHER" id="PTHR33169">
    <property type="entry name" value="PADR-FAMILY TRANSCRIPTIONAL REGULATOR"/>
    <property type="match status" value="1"/>
</dbReference>
<protein>
    <submittedName>
        <fullName evidence="2">PadR family transcriptional regulator</fullName>
    </submittedName>
</protein>
<evidence type="ECO:0000313" key="2">
    <source>
        <dbReference type="EMBL" id="RAL25618.1"/>
    </source>
</evidence>
<accession>A0A364K5S2</accession>
<dbReference type="AlphaFoldDB" id="A0A364K5S2"/>
<reference evidence="2 3" key="1">
    <citation type="submission" date="2018-06" db="EMBL/GenBank/DDBJ databases">
        <title>Thermoflavimicrobium daqus sp. nov., a thermophilic microbe isolated from Moutai-flavour Daqu.</title>
        <authorList>
            <person name="Wang X."/>
            <person name="Zhou H."/>
        </authorList>
    </citation>
    <scope>NUCLEOTIDE SEQUENCE [LARGE SCALE GENOMIC DNA]</scope>
    <source>
        <strain evidence="2 3">FBKL4.011</strain>
    </source>
</reference>
<dbReference type="PANTHER" id="PTHR33169:SF14">
    <property type="entry name" value="TRANSCRIPTIONAL REGULATOR RV3488"/>
    <property type="match status" value="1"/>
</dbReference>
<evidence type="ECO:0000259" key="1">
    <source>
        <dbReference type="Pfam" id="PF03551"/>
    </source>
</evidence>
<evidence type="ECO:0000313" key="3">
    <source>
        <dbReference type="Proteomes" id="UP000251213"/>
    </source>
</evidence>
<dbReference type="InterPro" id="IPR052509">
    <property type="entry name" value="Metal_resp_DNA-bind_regulator"/>
</dbReference>
<dbReference type="Pfam" id="PF03551">
    <property type="entry name" value="PadR"/>
    <property type="match status" value="1"/>
</dbReference>